<gene>
    <name evidence="1" type="ORF">g.91018</name>
</gene>
<dbReference type="AlphaFoldDB" id="A0A2S2PTM7"/>
<dbReference type="EMBL" id="GGMR01020069">
    <property type="protein sequence ID" value="MBY32688.1"/>
    <property type="molecule type" value="Transcribed_RNA"/>
</dbReference>
<evidence type="ECO:0000313" key="1">
    <source>
        <dbReference type="EMBL" id="MBY32688.1"/>
    </source>
</evidence>
<proteinExistence type="predicted"/>
<sequence>MNQCRATAFVSTNHNERRLVLTKRHNHLVRDFNEEIPLLRQELTTRCLEKNIRSYTPRGIYPNGALNYTFVQASERMRRMRRSYFPPTPQNVSHLHTLMIQEGNSQFANTLQNPPRSSYGEWQHRRCTVL</sequence>
<accession>A0A2S2PTM7</accession>
<name>A0A2S2PTM7_SCHGA</name>
<reference evidence="1" key="1">
    <citation type="submission" date="2018-04" db="EMBL/GenBank/DDBJ databases">
        <title>Transcriptome of Schizaphis graminum biotype I.</title>
        <authorList>
            <person name="Scully E.D."/>
            <person name="Geib S.M."/>
            <person name="Palmer N.A."/>
            <person name="Koch K."/>
            <person name="Bradshaw J."/>
            <person name="Heng-Moss T."/>
            <person name="Sarath G."/>
        </authorList>
    </citation>
    <scope>NUCLEOTIDE SEQUENCE</scope>
</reference>
<organism evidence="1">
    <name type="scientific">Schizaphis graminum</name>
    <name type="common">Green bug aphid</name>
    <dbReference type="NCBI Taxonomy" id="13262"/>
    <lineage>
        <taxon>Eukaryota</taxon>
        <taxon>Metazoa</taxon>
        <taxon>Ecdysozoa</taxon>
        <taxon>Arthropoda</taxon>
        <taxon>Hexapoda</taxon>
        <taxon>Insecta</taxon>
        <taxon>Pterygota</taxon>
        <taxon>Neoptera</taxon>
        <taxon>Paraneoptera</taxon>
        <taxon>Hemiptera</taxon>
        <taxon>Sternorrhyncha</taxon>
        <taxon>Aphidomorpha</taxon>
        <taxon>Aphidoidea</taxon>
        <taxon>Aphididae</taxon>
        <taxon>Aphidini</taxon>
        <taxon>Schizaphis</taxon>
    </lineage>
</organism>
<protein>
    <submittedName>
        <fullName evidence="1">Uncharacterized protein</fullName>
    </submittedName>
</protein>